<dbReference type="InterPro" id="IPR013655">
    <property type="entry name" value="PAS_fold_3"/>
</dbReference>
<sequence>MSFSRSFIAFHDLTPEALFLWASDSIEECLGYTPEEVIGRSAYAFIIPDDHQASRNAHHKHILNDLASTQAVHRYRRKDGGIVVISGFFSVCYEFIVNCSSVVDFDEKTSTFKSSKQPLKQFERIRCHHTAFRSNTWDHNSLQLQVRVCMILNRFTRSLNVLYASPSCQLILLVDAEAIEGKPLLLFIRADDLASFVEQVELAKSSNVISHMRFCFQSPNWPTEIPCEALVLGTADGLVFVLQRCRSFVRKRLVTSMEQYEREHAQKSASIGSMDRGSQGCNFITTFSHSPPTVDRGLTGDWIGRGCTFAESYNSTTSPLTIGNFRRIVELNEDEEEGEEEENGGLESGAQFIDNKELDKSTDPSTEGHAVQEHFIEGAVVEAVNEVQDIEMA</sequence>
<dbReference type="Proteomes" id="UP000738359">
    <property type="component" value="Unassembled WGS sequence"/>
</dbReference>
<evidence type="ECO:0000259" key="2">
    <source>
        <dbReference type="PROSITE" id="PS50112"/>
    </source>
</evidence>
<feature type="domain" description="PAS" evidence="2">
    <location>
        <begin position="19"/>
        <end position="65"/>
    </location>
</feature>
<dbReference type="EMBL" id="JAAAHY010001676">
    <property type="protein sequence ID" value="KAF9947390.1"/>
    <property type="molecule type" value="Genomic_DNA"/>
</dbReference>
<reference evidence="3" key="1">
    <citation type="journal article" date="2020" name="Fungal Divers.">
        <title>Resolving the Mortierellaceae phylogeny through synthesis of multi-gene phylogenetics and phylogenomics.</title>
        <authorList>
            <person name="Vandepol N."/>
            <person name="Liber J."/>
            <person name="Desiro A."/>
            <person name="Na H."/>
            <person name="Kennedy M."/>
            <person name="Barry K."/>
            <person name="Grigoriev I.V."/>
            <person name="Miller A.N."/>
            <person name="O'Donnell K."/>
            <person name="Stajich J.E."/>
            <person name="Bonito G."/>
        </authorList>
    </citation>
    <scope>NUCLEOTIDE SEQUENCE</scope>
    <source>
        <strain evidence="3">CK1249</strain>
    </source>
</reference>
<evidence type="ECO:0000313" key="4">
    <source>
        <dbReference type="Proteomes" id="UP000738359"/>
    </source>
</evidence>
<organism evidence="3 4">
    <name type="scientific">Mortierella alpina</name>
    <name type="common">Oleaginous fungus</name>
    <name type="synonym">Mortierella renispora</name>
    <dbReference type="NCBI Taxonomy" id="64518"/>
    <lineage>
        <taxon>Eukaryota</taxon>
        <taxon>Fungi</taxon>
        <taxon>Fungi incertae sedis</taxon>
        <taxon>Mucoromycota</taxon>
        <taxon>Mortierellomycotina</taxon>
        <taxon>Mortierellomycetes</taxon>
        <taxon>Mortierellales</taxon>
        <taxon>Mortierellaceae</taxon>
        <taxon>Mortierella</taxon>
    </lineage>
</organism>
<dbReference type="OrthoDB" id="411251at2759"/>
<dbReference type="NCBIfam" id="TIGR00229">
    <property type="entry name" value="sensory_box"/>
    <property type="match status" value="1"/>
</dbReference>
<name>A0A9P6IWV4_MORAP</name>
<comment type="caution">
    <text evidence="3">The sequence shown here is derived from an EMBL/GenBank/DDBJ whole genome shotgun (WGS) entry which is preliminary data.</text>
</comment>
<dbReference type="AlphaFoldDB" id="A0A9P6IWV4"/>
<dbReference type="InterPro" id="IPR000014">
    <property type="entry name" value="PAS"/>
</dbReference>
<dbReference type="CDD" id="cd00130">
    <property type="entry name" value="PAS"/>
    <property type="match status" value="1"/>
</dbReference>
<dbReference type="SMART" id="SM00091">
    <property type="entry name" value="PAS"/>
    <property type="match status" value="2"/>
</dbReference>
<gene>
    <name evidence="3" type="ORF">BGZ70_002700</name>
</gene>
<dbReference type="PROSITE" id="PS50112">
    <property type="entry name" value="PAS"/>
    <property type="match status" value="1"/>
</dbReference>
<evidence type="ECO:0000256" key="1">
    <source>
        <dbReference type="SAM" id="MobiDB-lite"/>
    </source>
</evidence>
<proteinExistence type="predicted"/>
<feature type="region of interest" description="Disordered" evidence="1">
    <location>
        <begin position="334"/>
        <end position="369"/>
    </location>
</feature>
<protein>
    <recommendedName>
        <fullName evidence="2">PAS domain-containing protein</fullName>
    </recommendedName>
</protein>
<dbReference type="Gene3D" id="3.30.450.20">
    <property type="entry name" value="PAS domain"/>
    <property type="match status" value="1"/>
</dbReference>
<evidence type="ECO:0000313" key="3">
    <source>
        <dbReference type="EMBL" id="KAF9947390.1"/>
    </source>
</evidence>
<dbReference type="SUPFAM" id="SSF55785">
    <property type="entry name" value="PYP-like sensor domain (PAS domain)"/>
    <property type="match status" value="1"/>
</dbReference>
<accession>A0A9P6IWV4</accession>
<keyword evidence="4" id="KW-1185">Reference proteome</keyword>
<dbReference type="Pfam" id="PF08447">
    <property type="entry name" value="PAS_3"/>
    <property type="match status" value="1"/>
</dbReference>
<feature type="compositionally biased region" description="Acidic residues" evidence="1">
    <location>
        <begin position="334"/>
        <end position="344"/>
    </location>
</feature>
<dbReference type="InterPro" id="IPR035965">
    <property type="entry name" value="PAS-like_dom_sf"/>
</dbReference>